<feature type="signal peptide" evidence="2">
    <location>
        <begin position="1"/>
        <end position="23"/>
    </location>
</feature>
<dbReference type="OrthoDB" id="8062658at2759"/>
<keyword evidence="2" id="KW-0732">Signal</keyword>
<dbReference type="EMBL" id="CAACVG010006899">
    <property type="protein sequence ID" value="VEN42410.1"/>
    <property type="molecule type" value="Genomic_DNA"/>
</dbReference>
<sequence length="614" mass="68240">MRNRNRRWIQFWFLVSILQLVLADEILSTSGSESGNDHGDKSQRSIFSPRMDYEQWKPLGRGDPLNNDPTYDYVPPVLDRVQYWVDPADRKPDAVPSEENQKTEVLLLGITSKKPASGSSPKADSRRDSYDPYTKYVDGWKFSSNQRIARPSFIPSIPTSFFSQLFPKNKNTIFPERPTYPKGSEQRVPYTMLMPPPIVQTTVTTGHGEEITPSPMLFLSSSSPTTPRTIPSSSTLSSGVTVQPANLIFHSSSLSTDAEFKKHSTLPIKGSIPDFRDELVYSTHLALPEPLVKQQFAPLPTHNLSTKPLTAAGSNQNVNYVTPPPLIKPDNEFMFKGQVSDDDISNSYVNIGKPEAEVHSSGLGVDMGSVIHQPMPLVPPNMVVFPHRVSQMPTQTIEDMQTMHPPPPTETPVFTKSTEAVMKLVGGGTVPPSTTLDTTTITATTIASTTKMEEATTTVATLTTDPFLKHYKQPLEPVKRPLYLIIEGHSKVKTYGPSKQIYGINVQETNEIPGSDDRYEKNYEVKHLHGFNKEQPKLEEPNRRARTGNLQTLKHVVQTGLGSIDFSDLDSAEGRSGDKKETELTAGYQVVDMADATTETYHKGIVEEARKMKI</sequence>
<evidence type="ECO:0000256" key="1">
    <source>
        <dbReference type="SAM" id="MobiDB-lite"/>
    </source>
</evidence>
<evidence type="ECO:0000313" key="4">
    <source>
        <dbReference type="Proteomes" id="UP000410492"/>
    </source>
</evidence>
<organism evidence="3 4">
    <name type="scientific">Callosobruchus maculatus</name>
    <name type="common">Southern cowpea weevil</name>
    <name type="synonym">Pulse bruchid</name>
    <dbReference type="NCBI Taxonomy" id="64391"/>
    <lineage>
        <taxon>Eukaryota</taxon>
        <taxon>Metazoa</taxon>
        <taxon>Ecdysozoa</taxon>
        <taxon>Arthropoda</taxon>
        <taxon>Hexapoda</taxon>
        <taxon>Insecta</taxon>
        <taxon>Pterygota</taxon>
        <taxon>Neoptera</taxon>
        <taxon>Endopterygota</taxon>
        <taxon>Coleoptera</taxon>
        <taxon>Polyphaga</taxon>
        <taxon>Cucujiformia</taxon>
        <taxon>Chrysomeloidea</taxon>
        <taxon>Chrysomelidae</taxon>
        <taxon>Bruchinae</taxon>
        <taxon>Bruchini</taxon>
        <taxon>Callosobruchus</taxon>
    </lineage>
</organism>
<reference evidence="3 4" key="1">
    <citation type="submission" date="2019-01" db="EMBL/GenBank/DDBJ databases">
        <authorList>
            <person name="Sayadi A."/>
        </authorList>
    </citation>
    <scope>NUCLEOTIDE SEQUENCE [LARGE SCALE GENOMIC DNA]</scope>
</reference>
<proteinExistence type="predicted"/>
<dbReference type="Proteomes" id="UP000410492">
    <property type="component" value="Unassembled WGS sequence"/>
</dbReference>
<keyword evidence="4" id="KW-1185">Reference proteome</keyword>
<gene>
    <name evidence="3" type="ORF">CALMAC_LOCUS5904</name>
</gene>
<dbReference type="AlphaFoldDB" id="A0A653C3E3"/>
<evidence type="ECO:0000256" key="2">
    <source>
        <dbReference type="SAM" id="SignalP"/>
    </source>
</evidence>
<feature type="chain" id="PRO_5024986681" evidence="2">
    <location>
        <begin position="24"/>
        <end position="614"/>
    </location>
</feature>
<protein>
    <submittedName>
        <fullName evidence="3">Uncharacterized protein</fullName>
    </submittedName>
</protein>
<accession>A0A653C3E3</accession>
<name>A0A653C3E3_CALMS</name>
<evidence type="ECO:0000313" key="3">
    <source>
        <dbReference type="EMBL" id="VEN42410.1"/>
    </source>
</evidence>
<feature type="region of interest" description="Disordered" evidence="1">
    <location>
        <begin position="217"/>
        <end position="237"/>
    </location>
</feature>